<dbReference type="OrthoDB" id="370698at2759"/>
<gene>
    <name evidence="2" type="primary">LOC106158008</name>
</gene>
<dbReference type="GeneID" id="106158008"/>
<dbReference type="GO" id="GO:0030119">
    <property type="term" value="C:AP-type membrane coat adaptor complex"/>
    <property type="evidence" value="ECO:0007669"/>
    <property type="project" value="InterPro"/>
</dbReference>
<protein>
    <submittedName>
        <fullName evidence="2">AP-5 complex subunit sigma-1-like</fullName>
    </submittedName>
</protein>
<dbReference type="GO" id="GO:0016197">
    <property type="term" value="P:endosomal transport"/>
    <property type="evidence" value="ECO:0007669"/>
    <property type="project" value="InterPro"/>
</dbReference>
<dbReference type="AlphaFoldDB" id="A0A1S3HTC6"/>
<dbReference type="PANTHER" id="PTHR16120:SF0">
    <property type="entry name" value="AP-5 COMPLEX SUBUNIT SIGMA-1"/>
    <property type="match status" value="1"/>
</dbReference>
<dbReference type="InterPro" id="IPR029392">
    <property type="entry name" value="AP-5_subunit_s1"/>
</dbReference>
<dbReference type="KEGG" id="lak:106158008"/>
<dbReference type="PANTHER" id="PTHR16120">
    <property type="entry name" value="AP-5 COMPLEX SUBUNIT SIGMA-1"/>
    <property type="match status" value="1"/>
</dbReference>
<dbReference type="STRING" id="7574.A0A1S3HTC6"/>
<dbReference type="Pfam" id="PF15001">
    <property type="entry name" value="AP-5_subunit_s1"/>
    <property type="match status" value="1"/>
</dbReference>
<evidence type="ECO:0000313" key="1">
    <source>
        <dbReference type="Proteomes" id="UP000085678"/>
    </source>
</evidence>
<dbReference type="GO" id="GO:0005764">
    <property type="term" value="C:lysosome"/>
    <property type="evidence" value="ECO:0007669"/>
    <property type="project" value="TreeGrafter"/>
</dbReference>
<dbReference type="GO" id="GO:0005829">
    <property type="term" value="C:cytosol"/>
    <property type="evidence" value="ECO:0007669"/>
    <property type="project" value="TreeGrafter"/>
</dbReference>
<dbReference type="GO" id="GO:0005770">
    <property type="term" value="C:late endosome"/>
    <property type="evidence" value="ECO:0007669"/>
    <property type="project" value="TreeGrafter"/>
</dbReference>
<evidence type="ECO:0000313" key="2">
    <source>
        <dbReference type="RefSeq" id="XP_013389295.2"/>
    </source>
</evidence>
<keyword evidence="1" id="KW-1185">Reference proteome</keyword>
<accession>A0A1S3HTC6</accession>
<dbReference type="GO" id="GO:0000724">
    <property type="term" value="P:double-strand break repair via homologous recombination"/>
    <property type="evidence" value="ECO:0007669"/>
    <property type="project" value="InterPro"/>
</dbReference>
<sequence>MVYAFIIHTVSPGTCRIIYSSSFGQEIQIIDTQRENDPAKHGSDLRTERKQNLHRVAQLVQSEFAFRRVVTGKTLDDDLLKLNNEGTLPEFELGYIRLPVDEPFQNEKIVVWMAAVNCGFTMICEKNENRSLAENVLKLLIRYLQEHLRILNQPTEAMTKVDKIAVVLDIFLPSGQLLFMNRRLVRQFEKDLELISKG</sequence>
<proteinExistence type="predicted"/>
<dbReference type="Proteomes" id="UP000085678">
    <property type="component" value="Unplaced"/>
</dbReference>
<name>A0A1S3HTC6_LINAN</name>
<reference evidence="2" key="1">
    <citation type="submission" date="2025-08" db="UniProtKB">
        <authorList>
            <consortium name="RefSeq"/>
        </authorList>
    </citation>
    <scope>IDENTIFICATION</scope>
    <source>
        <tissue evidence="2">Gonads</tissue>
    </source>
</reference>
<dbReference type="InParanoid" id="A0A1S3HTC6"/>
<dbReference type="RefSeq" id="XP_013389295.2">
    <property type="nucleotide sequence ID" value="XM_013533841.2"/>
</dbReference>
<organism evidence="1 2">
    <name type="scientific">Lingula anatina</name>
    <name type="common">Brachiopod</name>
    <name type="synonym">Lingula unguis</name>
    <dbReference type="NCBI Taxonomy" id="7574"/>
    <lineage>
        <taxon>Eukaryota</taxon>
        <taxon>Metazoa</taxon>
        <taxon>Spiralia</taxon>
        <taxon>Lophotrochozoa</taxon>
        <taxon>Brachiopoda</taxon>
        <taxon>Linguliformea</taxon>
        <taxon>Lingulata</taxon>
        <taxon>Lingulida</taxon>
        <taxon>Linguloidea</taxon>
        <taxon>Lingulidae</taxon>
        <taxon>Lingula</taxon>
    </lineage>
</organism>